<keyword evidence="5" id="KW-0391">Immunity</keyword>
<dbReference type="Pfam" id="PF07686">
    <property type="entry name" value="V-set"/>
    <property type="match status" value="1"/>
</dbReference>
<dbReference type="AlphaFoldDB" id="A0A673TJR5"/>
<evidence type="ECO:0000256" key="5">
    <source>
        <dbReference type="ARBA" id="ARBA00043266"/>
    </source>
</evidence>
<keyword evidence="4" id="KW-0393">Immunoglobulin domain</keyword>
<evidence type="ECO:0000313" key="9">
    <source>
        <dbReference type="Proteomes" id="UP000472268"/>
    </source>
</evidence>
<dbReference type="PANTHER" id="PTHR19367">
    <property type="entry name" value="T-CELL RECEPTOR ALPHA CHAIN V REGION"/>
    <property type="match status" value="1"/>
</dbReference>
<dbReference type="SMART" id="SM00409">
    <property type="entry name" value="IG"/>
    <property type="match status" value="1"/>
</dbReference>
<feature type="domain" description="Ig-like" evidence="7">
    <location>
        <begin position="20"/>
        <end position="131"/>
    </location>
</feature>
<dbReference type="InterPro" id="IPR007110">
    <property type="entry name" value="Ig-like_dom"/>
</dbReference>
<evidence type="ECO:0000313" key="8">
    <source>
        <dbReference type="Ensembl" id="ENSSSUP00005009249.1"/>
    </source>
</evidence>
<dbReference type="InterPro" id="IPR013783">
    <property type="entry name" value="Ig-like_fold"/>
</dbReference>
<evidence type="ECO:0000256" key="4">
    <source>
        <dbReference type="ARBA" id="ARBA00023319"/>
    </source>
</evidence>
<dbReference type="PROSITE" id="PS50835">
    <property type="entry name" value="IG_LIKE"/>
    <property type="match status" value="1"/>
</dbReference>
<evidence type="ECO:0000256" key="2">
    <source>
        <dbReference type="ARBA" id="ARBA00023130"/>
    </source>
</evidence>
<dbReference type="InterPro" id="IPR013106">
    <property type="entry name" value="Ig_V-set"/>
</dbReference>
<accession>A0A673TJR5</accession>
<reference evidence="8" key="2">
    <citation type="submission" date="2025-08" db="UniProtKB">
        <authorList>
            <consortium name="Ensembl"/>
        </authorList>
    </citation>
    <scope>IDENTIFICATION</scope>
</reference>
<keyword evidence="3" id="KW-0675">Receptor</keyword>
<keyword evidence="1 6" id="KW-0732">Signal</keyword>
<keyword evidence="5" id="KW-1279">T cell receptor</keyword>
<name>A0A673TJR5_SURSU</name>
<keyword evidence="9" id="KW-1185">Reference proteome</keyword>
<feature type="chain" id="PRO_5025595190" description="Ig-like domain-containing protein" evidence="6">
    <location>
        <begin position="21"/>
        <end position="146"/>
    </location>
</feature>
<evidence type="ECO:0000256" key="3">
    <source>
        <dbReference type="ARBA" id="ARBA00023170"/>
    </source>
</evidence>
<dbReference type="GO" id="GO:0042101">
    <property type="term" value="C:T cell receptor complex"/>
    <property type="evidence" value="ECO:0007669"/>
    <property type="project" value="UniProtKB-KW"/>
</dbReference>
<dbReference type="GO" id="GO:0002250">
    <property type="term" value="P:adaptive immune response"/>
    <property type="evidence" value="ECO:0007669"/>
    <property type="project" value="UniProtKB-KW"/>
</dbReference>
<reference evidence="8 9" key="1">
    <citation type="submission" date="2019-05" db="EMBL/GenBank/DDBJ databases">
        <title>A Chromosome-scale Meerkat (S. suricatta) Genome Assembly.</title>
        <authorList>
            <person name="Dudchenko O."/>
            <person name="Lieberman Aiden E."/>
            <person name="Tung J."/>
            <person name="Barreiro L.B."/>
            <person name="Clutton-Brock T.H."/>
        </authorList>
    </citation>
    <scope>NUCLEOTIDE SEQUENCE [LARGE SCALE GENOMIC DNA]</scope>
</reference>
<evidence type="ECO:0000256" key="1">
    <source>
        <dbReference type="ARBA" id="ARBA00022729"/>
    </source>
</evidence>
<dbReference type="InterPro" id="IPR036179">
    <property type="entry name" value="Ig-like_dom_sf"/>
</dbReference>
<reference evidence="8" key="3">
    <citation type="submission" date="2025-09" db="UniProtKB">
        <authorList>
            <consortium name="Ensembl"/>
        </authorList>
    </citation>
    <scope>IDENTIFICATION</scope>
</reference>
<dbReference type="Ensembl" id="ENSSSUT00005010629.1">
    <property type="protein sequence ID" value="ENSSSUP00005009249.1"/>
    <property type="gene ID" value="ENSSSUG00005005982.1"/>
</dbReference>
<dbReference type="Proteomes" id="UP000472268">
    <property type="component" value="Chromosome 9"/>
</dbReference>
<dbReference type="InterPro" id="IPR051287">
    <property type="entry name" value="TCR_variable_region"/>
</dbReference>
<protein>
    <recommendedName>
        <fullName evidence="7">Ig-like domain-containing protein</fullName>
    </recommendedName>
</protein>
<evidence type="ECO:0000256" key="6">
    <source>
        <dbReference type="SAM" id="SignalP"/>
    </source>
</evidence>
<dbReference type="PANTHER" id="PTHR19367:SF24">
    <property type="entry name" value="T CELL RECEPTOR ALPHA VARIABLE 8-4"/>
    <property type="match status" value="1"/>
</dbReference>
<organism evidence="8 9">
    <name type="scientific">Suricata suricatta</name>
    <name type="common">Meerkat</name>
    <dbReference type="NCBI Taxonomy" id="37032"/>
    <lineage>
        <taxon>Eukaryota</taxon>
        <taxon>Metazoa</taxon>
        <taxon>Chordata</taxon>
        <taxon>Craniata</taxon>
        <taxon>Vertebrata</taxon>
        <taxon>Euteleostomi</taxon>
        <taxon>Mammalia</taxon>
        <taxon>Eutheria</taxon>
        <taxon>Laurasiatheria</taxon>
        <taxon>Carnivora</taxon>
        <taxon>Feliformia</taxon>
        <taxon>Herpestidae</taxon>
        <taxon>Suricata</taxon>
    </lineage>
</organism>
<dbReference type="OMA" id="VTQPDAY"/>
<dbReference type="Gene3D" id="2.60.40.10">
    <property type="entry name" value="Immunoglobulins"/>
    <property type="match status" value="1"/>
</dbReference>
<dbReference type="SUPFAM" id="SSF48726">
    <property type="entry name" value="Immunoglobulin"/>
    <property type="match status" value="1"/>
</dbReference>
<feature type="signal peptide" evidence="6">
    <location>
        <begin position="1"/>
        <end position="20"/>
    </location>
</feature>
<sequence>MLLLLLWVLGMLFSLRHTSAQSATQPDAHVTVSEKNRLELRCNYSYGATPNLFWYMQYPNQRLQLLLKFVSGRPNALEQGIRGFEAEFRKNETSFHLRKQSAHWRDTAMYFCAASDTVPGATGGAEHKPLEALRRLSAPERFWTLT</sequence>
<keyword evidence="2" id="KW-1064">Adaptive immunity</keyword>
<dbReference type="InterPro" id="IPR003599">
    <property type="entry name" value="Ig_sub"/>
</dbReference>
<proteinExistence type="predicted"/>
<evidence type="ECO:0000259" key="7">
    <source>
        <dbReference type="PROSITE" id="PS50835"/>
    </source>
</evidence>